<gene>
    <name evidence="1" type="ORF">PCOR1329_LOCUS80926</name>
</gene>
<proteinExistence type="predicted"/>
<evidence type="ECO:0000313" key="1">
    <source>
        <dbReference type="EMBL" id="CAK0905133.1"/>
    </source>
</evidence>
<sequence length="446" mass="49764">MEAELVEFERKRFSIVWDPDACIQILRENVTEELTPLPAGSEWKVEWDDEHNMNVLVAADGREGSHWCDDLVDDISMMAADGTIVVEVDGQYDLFTLHEYRKRHKEINMKLIVMGRPELAVVKGHVLQQSVNGAFVLWNPWSICEQSVPKALWKTPPGTWWQNYRRRLVGTIKNFTEFDVEAHLRKAAITGNADDDADNDYRIFQTPAISTAALIRILIRLSNPSDNNKFRKDEALLECWSLFFDAVLRTYCEPVANVEWTVFLDPKPILKPGLPPFGVNKISVYVVAGLVDLTPLFAASDTAPHFDVMKSLFLAVPADERGRVPIQDVLRKLDHGGKQMEWLLQQFVMLTAGMVDGDVVAALSGGAPAGDGAVSVETAPEDLLGLSREHARRVRADEAKKERAEESTDFDPSLCLLKHFSCCEACSPPPAAPSRATTPAMLPRSA</sequence>
<dbReference type="EMBL" id="CAUYUJ010021506">
    <property type="protein sequence ID" value="CAK0905133.1"/>
    <property type="molecule type" value="Genomic_DNA"/>
</dbReference>
<name>A0ABN9XYA9_9DINO</name>
<dbReference type="Proteomes" id="UP001189429">
    <property type="component" value="Unassembled WGS sequence"/>
</dbReference>
<organism evidence="1 2">
    <name type="scientific">Prorocentrum cordatum</name>
    <dbReference type="NCBI Taxonomy" id="2364126"/>
    <lineage>
        <taxon>Eukaryota</taxon>
        <taxon>Sar</taxon>
        <taxon>Alveolata</taxon>
        <taxon>Dinophyceae</taxon>
        <taxon>Prorocentrales</taxon>
        <taxon>Prorocentraceae</taxon>
        <taxon>Prorocentrum</taxon>
    </lineage>
</organism>
<reference evidence="1" key="1">
    <citation type="submission" date="2023-10" db="EMBL/GenBank/DDBJ databases">
        <authorList>
            <person name="Chen Y."/>
            <person name="Shah S."/>
            <person name="Dougan E. K."/>
            <person name="Thang M."/>
            <person name="Chan C."/>
        </authorList>
    </citation>
    <scope>NUCLEOTIDE SEQUENCE [LARGE SCALE GENOMIC DNA]</scope>
</reference>
<evidence type="ECO:0000313" key="2">
    <source>
        <dbReference type="Proteomes" id="UP001189429"/>
    </source>
</evidence>
<comment type="caution">
    <text evidence="1">The sequence shown here is derived from an EMBL/GenBank/DDBJ whole genome shotgun (WGS) entry which is preliminary data.</text>
</comment>
<protein>
    <submittedName>
        <fullName evidence="1">Uncharacterized protein</fullName>
    </submittedName>
</protein>
<accession>A0ABN9XYA9</accession>
<keyword evidence="2" id="KW-1185">Reference proteome</keyword>